<feature type="region of interest" description="Disordered" evidence="3">
    <location>
        <begin position="229"/>
        <end position="251"/>
    </location>
</feature>
<dbReference type="PANTHER" id="PTHR42855">
    <property type="entry name" value="ABC TRANSPORTER ATP-BINDING SUBUNIT"/>
    <property type="match status" value="1"/>
</dbReference>
<dbReference type="PANTHER" id="PTHR42855:SF2">
    <property type="entry name" value="DRUG RESISTANCE ABC TRANSPORTER,ATP-BINDING PROTEIN"/>
    <property type="match status" value="1"/>
</dbReference>
<feature type="compositionally biased region" description="Basic and acidic residues" evidence="3">
    <location>
        <begin position="229"/>
        <end position="245"/>
    </location>
</feature>
<dbReference type="InterPro" id="IPR003439">
    <property type="entry name" value="ABC_transporter-like_ATP-bd"/>
</dbReference>
<keyword evidence="2 5" id="KW-0067">ATP-binding</keyword>
<sequence>MSTIQLTHLTFAYPGKPNLFTDQSLQFDSSWKLGLTGRNGRGKTTLLNLLRGKLSGTGQIKSPLSLNYFPQSIPDPTLQTWQIIDAISPVELWLVQRELAMMNTDDALLYRSFSSLSGGEQTKVLLATIFADDTGFALLDEPTNHLDIAGRQQIANYLHSKKQGFIVISHDRQFLNTATDHTLTIEKQQLVITQGNFAAYERAKAVKDQTELAEQSKLKQEIGRLKQTAADKRQWSRSREGDKYGNPHKKGSGAVYDTGFIGARSARVMQKAKNLEHRLDQSIEDKSALLKNIEFVEPLKMNYQPDHHDTLLRVHQVQLYYDQVPLLKESVSFDIKRGERVALIGPNGSGKSSLIAAILGHFTGDITGTVDLTQTATRSQVRQFYPDNVGDLASFAEAHHLSHQDLLNNLKKLGVERDAFKTPIQALSSGQQKKVELAASLVTPTSFYLWDEPLNYLDVFNQEQLEDLISTVQPTMLFTEHDAAFIEHVATKKIELFPR</sequence>
<dbReference type="STRING" id="1423776.FD04_GL000291"/>
<dbReference type="PROSITE" id="PS00211">
    <property type="entry name" value="ABC_TRANSPORTER_1"/>
    <property type="match status" value="2"/>
</dbReference>
<dbReference type="InterPro" id="IPR017871">
    <property type="entry name" value="ABC_transporter-like_CS"/>
</dbReference>
<protein>
    <submittedName>
        <fullName evidence="5">ABC transporter, ATP-binding protein</fullName>
    </submittedName>
</protein>
<dbReference type="GO" id="GO:0016887">
    <property type="term" value="F:ATP hydrolysis activity"/>
    <property type="evidence" value="ECO:0007669"/>
    <property type="project" value="InterPro"/>
</dbReference>
<dbReference type="InterPro" id="IPR003593">
    <property type="entry name" value="AAA+_ATPase"/>
</dbReference>
<reference evidence="5 6" key="1">
    <citation type="journal article" date="2015" name="Genome Announc.">
        <title>Expanding the biotechnology potential of lactobacilli through comparative genomics of 213 strains and associated genera.</title>
        <authorList>
            <person name="Sun Z."/>
            <person name="Harris H.M."/>
            <person name="McCann A."/>
            <person name="Guo C."/>
            <person name="Argimon S."/>
            <person name="Zhang W."/>
            <person name="Yang X."/>
            <person name="Jeffery I.B."/>
            <person name="Cooney J.C."/>
            <person name="Kagawa T.F."/>
            <person name="Liu W."/>
            <person name="Song Y."/>
            <person name="Salvetti E."/>
            <person name="Wrobel A."/>
            <person name="Rasinkangas P."/>
            <person name="Parkhill J."/>
            <person name="Rea M.C."/>
            <person name="O'Sullivan O."/>
            <person name="Ritari J."/>
            <person name="Douillard F.P."/>
            <person name="Paul Ross R."/>
            <person name="Yang R."/>
            <person name="Briner A.E."/>
            <person name="Felis G.E."/>
            <person name="de Vos W.M."/>
            <person name="Barrangou R."/>
            <person name="Klaenhammer T.R."/>
            <person name="Caufield P.W."/>
            <person name="Cui Y."/>
            <person name="Zhang H."/>
            <person name="O'Toole P.W."/>
        </authorList>
    </citation>
    <scope>NUCLEOTIDE SEQUENCE [LARGE SCALE GENOMIC DNA]</scope>
    <source>
        <strain evidence="5 6">DSM 19909</strain>
    </source>
</reference>
<dbReference type="InterPro" id="IPR027417">
    <property type="entry name" value="P-loop_NTPase"/>
</dbReference>
<dbReference type="EMBL" id="AZEE01000027">
    <property type="protein sequence ID" value="KRK98559.1"/>
    <property type="molecule type" value="Genomic_DNA"/>
</dbReference>
<dbReference type="Pfam" id="PF00005">
    <property type="entry name" value="ABC_tran"/>
    <property type="match status" value="2"/>
</dbReference>
<feature type="domain" description="ABC transporter" evidence="4">
    <location>
        <begin position="4"/>
        <end position="212"/>
    </location>
</feature>
<dbReference type="AlphaFoldDB" id="A0A0R1LSC5"/>
<keyword evidence="6" id="KW-1185">Reference proteome</keyword>
<evidence type="ECO:0000256" key="1">
    <source>
        <dbReference type="ARBA" id="ARBA00022741"/>
    </source>
</evidence>
<dbReference type="OrthoDB" id="9762369at2"/>
<evidence type="ECO:0000256" key="2">
    <source>
        <dbReference type="ARBA" id="ARBA00022840"/>
    </source>
</evidence>
<proteinExistence type="predicted"/>
<comment type="caution">
    <text evidence="5">The sequence shown here is derived from an EMBL/GenBank/DDBJ whole genome shotgun (WGS) entry which is preliminary data.</text>
</comment>
<name>A0A0R1LSC5_9LACO</name>
<dbReference type="RefSeq" id="WP_056946935.1">
    <property type="nucleotide sequence ID" value="NZ_AZEE01000027.1"/>
</dbReference>
<evidence type="ECO:0000313" key="6">
    <source>
        <dbReference type="Proteomes" id="UP000051160"/>
    </source>
</evidence>
<dbReference type="PATRIC" id="fig|1423776.4.peg.292"/>
<dbReference type="Proteomes" id="UP000051160">
    <property type="component" value="Unassembled WGS sequence"/>
</dbReference>
<evidence type="ECO:0000259" key="4">
    <source>
        <dbReference type="PROSITE" id="PS50893"/>
    </source>
</evidence>
<gene>
    <name evidence="5" type="ORF">FD04_GL000291</name>
</gene>
<dbReference type="InterPro" id="IPR051309">
    <property type="entry name" value="ABCF_ATPase"/>
</dbReference>
<organism evidence="5 6">
    <name type="scientific">Secundilactobacillus odoratitofui DSM 19909 = JCM 15043</name>
    <dbReference type="NCBI Taxonomy" id="1423776"/>
    <lineage>
        <taxon>Bacteria</taxon>
        <taxon>Bacillati</taxon>
        <taxon>Bacillota</taxon>
        <taxon>Bacilli</taxon>
        <taxon>Lactobacillales</taxon>
        <taxon>Lactobacillaceae</taxon>
        <taxon>Secundilactobacillus</taxon>
    </lineage>
</organism>
<evidence type="ECO:0000256" key="3">
    <source>
        <dbReference type="SAM" id="MobiDB-lite"/>
    </source>
</evidence>
<evidence type="ECO:0000313" key="5">
    <source>
        <dbReference type="EMBL" id="KRK98559.1"/>
    </source>
</evidence>
<dbReference type="PROSITE" id="PS50893">
    <property type="entry name" value="ABC_TRANSPORTER_2"/>
    <property type="match status" value="2"/>
</dbReference>
<dbReference type="SMART" id="SM00382">
    <property type="entry name" value="AAA"/>
    <property type="match status" value="2"/>
</dbReference>
<dbReference type="CDD" id="cd03221">
    <property type="entry name" value="ABCF_EF-3"/>
    <property type="match status" value="2"/>
</dbReference>
<dbReference type="GO" id="GO:0005524">
    <property type="term" value="F:ATP binding"/>
    <property type="evidence" value="ECO:0007669"/>
    <property type="project" value="UniProtKB-KW"/>
</dbReference>
<accession>A0A0R1LSC5</accession>
<dbReference type="NCBIfam" id="NF000355">
    <property type="entry name" value="ribo_prot_ABC_F"/>
    <property type="match status" value="1"/>
</dbReference>
<keyword evidence="1" id="KW-0547">Nucleotide-binding</keyword>
<dbReference type="SUPFAM" id="SSF52540">
    <property type="entry name" value="P-loop containing nucleoside triphosphate hydrolases"/>
    <property type="match status" value="2"/>
</dbReference>
<dbReference type="Gene3D" id="3.40.50.300">
    <property type="entry name" value="P-loop containing nucleotide triphosphate hydrolases"/>
    <property type="match status" value="2"/>
</dbReference>
<feature type="domain" description="ABC transporter" evidence="4">
    <location>
        <begin position="312"/>
        <end position="498"/>
    </location>
</feature>